<dbReference type="Gene3D" id="3.40.50.300">
    <property type="entry name" value="P-loop containing nucleotide triphosphate hydrolases"/>
    <property type="match status" value="1"/>
</dbReference>
<dbReference type="Pfam" id="PF00005">
    <property type="entry name" value="ABC_tran"/>
    <property type="match status" value="1"/>
</dbReference>
<evidence type="ECO:0000256" key="4">
    <source>
        <dbReference type="ARBA" id="ARBA00022692"/>
    </source>
</evidence>
<comment type="subcellular location">
    <subcellularLocation>
        <location evidence="1">Membrane</location>
        <topology evidence="1">Multi-pass membrane protein</topology>
    </subcellularLocation>
</comment>
<dbReference type="InterPro" id="IPR027417">
    <property type="entry name" value="P-loop_NTPase"/>
</dbReference>
<dbReference type="AlphaFoldDB" id="A0A921ZI69"/>
<keyword evidence="9" id="KW-1185">Reference proteome</keyword>
<reference evidence="8" key="1">
    <citation type="journal article" date="2016" name="Insect Biochem. Mol. Biol.">
        <title>Multifaceted biological insights from a draft genome sequence of the tobacco hornworm moth, Manduca sexta.</title>
        <authorList>
            <person name="Kanost M.R."/>
            <person name="Arrese E.L."/>
            <person name="Cao X."/>
            <person name="Chen Y.R."/>
            <person name="Chellapilla S."/>
            <person name="Goldsmith M.R."/>
            <person name="Grosse-Wilde E."/>
            <person name="Heckel D.G."/>
            <person name="Herndon N."/>
            <person name="Jiang H."/>
            <person name="Papanicolaou A."/>
            <person name="Qu J."/>
            <person name="Soulages J.L."/>
            <person name="Vogel H."/>
            <person name="Walters J."/>
            <person name="Waterhouse R.M."/>
            <person name="Ahn S.J."/>
            <person name="Almeida F.C."/>
            <person name="An C."/>
            <person name="Aqrawi P."/>
            <person name="Bretschneider A."/>
            <person name="Bryant W.B."/>
            <person name="Bucks S."/>
            <person name="Chao H."/>
            <person name="Chevignon G."/>
            <person name="Christen J.M."/>
            <person name="Clarke D.F."/>
            <person name="Dittmer N.T."/>
            <person name="Ferguson L.C.F."/>
            <person name="Garavelou S."/>
            <person name="Gordon K.H.J."/>
            <person name="Gunaratna R.T."/>
            <person name="Han Y."/>
            <person name="Hauser F."/>
            <person name="He Y."/>
            <person name="Heidel-Fischer H."/>
            <person name="Hirsh A."/>
            <person name="Hu Y."/>
            <person name="Jiang H."/>
            <person name="Kalra D."/>
            <person name="Klinner C."/>
            <person name="Konig C."/>
            <person name="Kovar C."/>
            <person name="Kroll A.R."/>
            <person name="Kuwar S.S."/>
            <person name="Lee S.L."/>
            <person name="Lehman R."/>
            <person name="Li K."/>
            <person name="Li Z."/>
            <person name="Liang H."/>
            <person name="Lovelace S."/>
            <person name="Lu Z."/>
            <person name="Mansfield J.H."/>
            <person name="McCulloch K.J."/>
            <person name="Mathew T."/>
            <person name="Morton B."/>
            <person name="Muzny D.M."/>
            <person name="Neunemann D."/>
            <person name="Ongeri F."/>
            <person name="Pauchet Y."/>
            <person name="Pu L.L."/>
            <person name="Pyrousis I."/>
            <person name="Rao X.J."/>
            <person name="Redding A."/>
            <person name="Roesel C."/>
            <person name="Sanchez-Gracia A."/>
            <person name="Schaack S."/>
            <person name="Shukla A."/>
            <person name="Tetreau G."/>
            <person name="Wang Y."/>
            <person name="Xiong G.H."/>
            <person name="Traut W."/>
            <person name="Walsh T.K."/>
            <person name="Worley K.C."/>
            <person name="Wu D."/>
            <person name="Wu W."/>
            <person name="Wu Y.Q."/>
            <person name="Zhang X."/>
            <person name="Zou Z."/>
            <person name="Zucker H."/>
            <person name="Briscoe A.D."/>
            <person name="Burmester T."/>
            <person name="Clem R.J."/>
            <person name="Feyereisen R."/>
            <person name="Grimmelikhuijzen C.J.P."/>
            <person name="Hamodrakas S.J."/>
            <person name="Hansson B.S."/>
            <person name="Huguet E."/>
            <person name="Jermiin L.S."/>
            <person name="Lan Q."/>
            <person name="Lehman H.K."/>
            <person name="Lorenzen M."/>
            <person name="Merzendorfer H."/>
            <person name="Michalopoulos I."/>
            <person name="Morton D.B."/>
            <person name="Muthukrishnan S."/>
            <person name="Oakeshott J.G."/>
            <person name="Palmer W."/>
            <person name="Park Y."/>
            <person name="Passarelli A.L."/>
            <person name="Rozas J."/>
            <person name="Schwartz L.M."/>
            <person name="Smith W."/>
            <person name="Southgate A."/>
            <person name="Vilcinskas A."/>
            <person name="Vogt R."/>
            <person name="Wang P."/>
            <person name="Werren J."/>
            <person name="Yu X.Q."/>
            <person name="Zhou J.J."/>
            <person name="Brown S.J."/>
            <person name="Scherer S.E."/>
            <person name="Richards S."/>
            <person name="Blissard G.W."/>
        </authorList>
    </citation>
    <scope>NUCLEOTIDE SEQUENCE</scope>
</reference>
<evidence type="ECO:0000256" key="2">
    <source>
        <dbReference type="ARBA" id="ARBA00005814"/>
    </source>
</evidence>
<evidence type="ECO:0000256" key="1">
    <source>
        <dbReference type="ARBA" id="ARBA00004141"/>
    </source>
</evidence>
<evidence type="ECO:0000313" key="9">
    <source>
        <dbReference type="Proteomes" id="UP000791440"/>
    </source>
</evidence>
<evidence type="ECO:0000256" key="6">
    <source>
        <dbReference type="ARBA" id="ARBA00023136"/>
    </source>
</evidence>
<comment type="similarity">
    <text evidence="2">Belongs to the ABC transporter superfamily. ABCG family. Eye pigment precursor importer (TC 3.A.1.204) subfamily.</text>
</comment>
<dbReference type="EMBL" id="JH668584">
    <property type="protein sequence ID" value="KAG6458458.1"/>
    <property type="molecule type" value="Genomic_DNA"/>
</dbReference>
<evidence type="ECO:0000313" key="8">
    <source>
        <dbReference type="EMBL" id="KAG6458458.1"/>
    </source>
</evidence>
<evidence type="ECO:0000259" key="7">
    <source>
        <dbReference type="Pfam" id="PF00005"/>
    </source>
</evidence>
<gene>
    <name evidence="8" type="ORF">O3G_MSEX010874</name>
</gene>
<reference evidence="8" key="2">
    <citation type="submission" date="2020-12" db="EMBL/GenBank/DDBJ databases">
        <authorList>
            <person name="Kanost M."/>
        </authorList>
    </citation>
    <scope>NUCLEOTIDE SEQUENCE</scope>
</reference>
<proteinExistence type="inferred from homology"/>
<dbReference type="Proteomes" id="UP000791440">
    <property type="component" value="Unassembled WGS sequence"/>
</dbReference>
<comment type="caution">
    <text evidence="8">The sequence shown here is derived from an EMBL/GenBank/DDBJ whole genome shotgun (WGS) entry which is preliminary data.</text>
</comment>
<dbReference type="InterPro" id="IPR050352">
    <property type="entry name" value="ABCG_transporters"/>
</dbReference>
<dbReference type="GO" id="GO:0005524">
    <property type="term" value="F:ATP binding"/>
    <property type="evidence" value="ECO:0007669"/>
    <property type="project" value="InterPro"/>
</dbReference>
<accession>A0A921ZI69</accession>
<organism evidence="8 9">
    <name type="scientific">Manduca sexta</name>
    <name type="common">Tobacco hawkmoth</name>
    <name type="synonym">Tobacco hornworm</name>
    <dbReference type="NCBI Taxonomy" id="7130"/>
    <lineage>
        <taxon>Eukaryota</taxon>
        <taxon>Metazoa</taxon>
        <taxon>Ecdysozoa</taxon>
        <taxon>Arthropoda</taxon>
        <taxon>Hexapoda</taxon>
        <taxon>Insecta</taxon>
        <taxon>Pterygota</taxon>
        <taxon>Neoptera</taxon>
        <taxon>Endopterygota</taxon>
        <taxon>Lepidoptera</taxon>
        <taxon>Glossata</taxon>
        <taxon>Ditrysia</taxon>
        <taxon>Bombycoidea</taxon>
        <taxon>Sphingidae</taxon>
        <taxon>Sphinginae</taxon>
        <taxon>Sphingini</taxon>
        <taxon>Manduca</taxon>
    </lineage>
</organism>
<dbReference type="InterPro" id="IPR003439">
    <property type="entry name" value="ABC_transporter-like_ATP-bd"/>
</dbReference>
<keyword evidence="6" id="KW-0472">Membrane</keyword>
<keyword evidence="5" id="KW-1133">Transmembrane helix</keyword>
<name>A0A921ZI69_MANSE</name>
<evidence type="ECO:0000256" key="3">
    <source>
        <dbReference type="ARBA" id="ARBA00022448"/>
    </source>
</evidence>
<dbReference type="SUPFAM" id="SSF52540">
    <property type="entry name" value="P-loop containing nucleoside triphosphate hydrolases"/>
    <property type="match status" value="1"/>
</dbReference>
<dbReference type="GO" id="GO:0016887">
    <property type="term" value="F:ATP hydrolysis activity"/>
    <property type="evidence" value="ECO:0007669"/>
    <property type="project" value="InterPro"/>
</dbReference>
<keyword evidence="3" id="KW-0813">Transport</keyword>
<dbReference type="GO" id="GO:0042626">
    <property type="term" value="F:ATPase-coupled transmembrane transporter activity"/>
    <property type="evidence" value="ECO:0007669"/>
    <property type="project" value="TreeGrafter"/>
</dbReference>
<sequence length="78" mass="8125">MASERSDSQSASSSISEDSLNISFEDINYTVRTGVLAGGRKTILQNVCGTFNAGELTVIMGQSGAGKSTLMDILAGYT</sequence>
<keyword evidence="4" id="KW-0812">Transmembrane</keyword>
<dbReference type="PANTHER" id="PTHR48041:SF78">
    <property type="entry name" value="ABC TRANSPORTER EXPRESSED IN TRACHEA, ISOFORM A"/>
    <property type="match status" value="1"/>
</dbReference>
<dbReference type="PANTHER" id="PTHR48041">
    <property type="entry name" value="ABC TRANSPORTER G FAMILY MEMBER 28"/>
    <property type="match status" value="1"/>
</dbReference>
<protein>
    <recommendedName>
        <fullName evidence="7">ABC transporter domain-containing protein</fullName>
    </recommendedName>
</protein>
<feature type="domain" description="ABC transporter" evidence="7">
    <location>
        <begin position="44"/>
        <end position="76"/>
    </location>
</feature>
<evidence type="ECO:0000256" key="5">
    <source>
        <dbReference type="ARBA" id="ARBA00022989"/>
    </source>
</evidence>
<dbReference type="GO" id="GO:0005886">
    <property type="term" value="C:plasma membrane"/>
    <property type="evidence" value="ECO:0007669"/>
    <property type="project" value="TreeGrafter"/>
</dbReference>